<reference evidence="11" key="1">
    <citation type="submission" date="2020-06" db="EMBL/GenBank/DDBJ databases">
        <title>Draft genomic sequecing of Geomonas sp. Red736.</title>
        <authorList>
            <person name="Itoh H."/>
            <person name="Xu Z.X."/>
            <person name="Ushijima N."/>
            <person name="Masuda Y."/>
            <person name="Shiratori Y."/>
            <person name="Senoo K."/>
        </authorList>
    </citation>
    <scope>NUCLEOTIDE SEQUENCE [LARGE SCALE GENOMIC DNA]</scope>
    <source>
        <strain evidence="11">Red736</strain>
    </source>
</reference>
<evidence type="ECO:0000313" key="10">
    <source>
        <dbReference type="EMBL" id="UPU36129.1"/>
    </source>
</evidence>
<keyword evidence="3" id="KW-1134">Transmembrane beta strand</keyword>
<evidence type="ECO:0000256" key="8">
    <source>
        <dbReference type="SAM" id="SignalP"/>
    </source>
</evidence>
<accession>A0A6V8MQG2</accession>
<dbReference type="InterPro" id="IPR005017">
    <property type="entry name" value="OMPP1/FadL/TodX"/>
</dbReference>
<keyword evidence="6" id="KW-0472">Membrane</keyword>
<dbReference type="Proteomes" id="UP000568888">
    <property type="component" value="Unassembled WGS sequence"/>
</dbReference>
<sequence length="409" mass="43973">MAKKAVLAAAAALVLSFSLPEAQATNGDTLIGVAPASRAMGGAGVAAPQDAISAIFANPAAVCMGPYCPGSEFVFASTIYDPSVKATVRVGPNSTTAESQMKPFVIPAVGMITPISDRLRFGLGMFGITGMGVDYRNKGIDLNQGNPGSEGDIYTQLQILKFAPNIAFLVTPDFSIGTSLHLLYGSLDLGQGTAHNYGFGAQFGALYRVGSFSLGASYTTPEKISHQNVTDFGSGLQKRELSMESPRTASAGVAWRPTQELLVETDVKWLNWQDADGYKDFDWKNQWVYALGVQYKDPEGLTLRLGYNYGKSPVRLHQGFDAAGTSRVQGNTLPTLSYEYLRMIGFPAIAEHHFTFGVGYQFSTRFEGHIGGMCALDKSTGETDSSGTFTFGSKVRETSYDLGLIWHFM</sequence>
<evidence type="ECO:0000313" key="9">
    <source>
        <dbReference type="EMBL" id="GFO62261.1"/>
    </source>
</evidence>
<keyword evidence="7" id="KW-0998">Cell outer membrane</keyword>
<keyword evidence="5 8" id="KW-0732">Signal</keyword>
<proteinExistence type="inferred from homology"/>
<gene>
    <name evidence="9" type="ORF">GMPD_01800</name>
    <name evidence="10" type="ORF">M1B72_00065</name>
</gene>
<dbReference type="SUPFAM" id="SSF56935">
    <property type="entry name" value="Porins"/>
    <property type="match status" value="1"/>
</dbReference>
<keyword evidence="12" id="KW-1185">Reference proteome</keyword>
<dbReference type="PANTHER" id="PTHR35093">
    <property type="entry name" value="OUTER MEMBRANE PROTEIN NMB0088-RELATED"/>
    <property type="match status" value="1"/>
</dbReference>
<keyword evidence="4" id="KW-0812">Transmembrane</keyword>
<evidence type="ECO:0000256" key="3">
    <source>
        <dbReference type="ARBA" id="ARBA00022452"/>
    </source>
</evidence>
<comment type="similarity">
    <text evidence="2">Belongs to the OmpP1/FadL family.</text>
</comment>
<dbReference type="Pfam" id="PF03349">
    <property type="entry name" value="Toluene_X"/>
    <property type="match status" value="2"/>
</dbReference>
<dbReference type="PANTHER" id="PTHR35093:SF8">
    <property type="entry name" value="OUTER MEMBRANE PROTEIN NMB0088-RELATED"/>
    <property type="match status" value="1"/>
</dbReference>
<evidence type="ECO:0000256" key="7">
    <source>
        <dbReference type="ARBA" id="ARBA00023237"/>
    </source>
</evidence>
<dbReference type="GO" id="GO:0015483">
    <property type="term" value="F:long-chain fatty acid transporting porin activity"/>
    <property type="evidence" value="ECO:0007669"/>
    <property type="project" value="TreeGrafter"/>
</dbReference>
<dbReference type="EMBL" id="BLXY01000001">
    <property type="protein sequence ID" value="GFO62261.1"/>
    <property type="molecule type" value="Genomic_DNA"/>
</dbReference>
<dbReference type="GO" id="GO:0009279">
    <property type="term" value="C:cell outer membrane"/>
    <property type="evidence" value="ECO:0007669"/>
    <property type="project" value="UniProtKB-SubCell"/>
</dbReference>
<dbReference type="Gene3D" id="2.40.160.60">
    <property type="entry name" value="Outer membrane protein transport protein (OMPP1/FadL/TodX)"/>
    <property type="match status" value="1"/>
</dbReference>
<evidence type="ECO:0000256" key="6">
    <source>
        <dbReference type="ARBA" id="ARBA00023136"/>
    </source>
</evidence>
<evidence type="ECO:0000256" key="4">
    <source>
        <dbReference type="ARBA" id="ARBA00022692"/>
    </source>
</evidence>
<dbReference type="Proteomes" id="UP000831485">
    <property type="component" value="Chromosome"/>
</dbReference>
<dbReference type="AlphaFoldDB" id="A0A6V8MQG2"/>
<reference evidence="9" key="2">
    <citation type="journal article" date="2021" name="Int. J. Syst. Evol. Microbiol.">
        <title>Geomonas silvestris sp. nov., Geomonas paludis sp. nov. and Geomonas limicola sp. nov., isolated from terrestrial environments, and emended description of the genus Geomonas.</title>
        <authorList>
            <person name="Itoh H."/>
            <person name="Xu Z."/>
            <person name="Masuda Y."/>
            <person name="Ushijima N."/>
            <person name="Hayakawa C."/>
            <person name="Shiratori Y."/>
            <person name="Senoo K."/>
        </authorList>
    </citation>
    <scope>NUCLEOTIDE SEQUENCE</scope>
    <source>
        <strain evidence="9">Red736</strain>
    </source>
</reference>
<dbReference type="RefSeq" id="WP_183344137.1">
    <property type="nucleotide sequence ID" value="NZ_BLXY01000001.1"/>
</dbReference>
<evidence type="ECO:0000313" key="11">
    <source>
        <dbReference type="Proteomes" id="UP000568888"/>
    </source>
</evidence>
<reference evidence="10" key="3">
    <citation type="submission" date="2022-04" db="EMBL/GenBank/DDBJ databases">
        <authorList>
            <person name="Liu G."/>
        </authorList>
    </citation>
    <scope>NUCLEOTIDE SEQUENCE</scope>
    <source>
        <strain evidence="10">RG22</strain>
    </source>
</reference>
<dbReference type="EMBL" id="CP096574">
    <property type="protein sequence ID" value="UPU36129.1"/>
    <property type="molecule type" value="Genomic_DNA"/>
</dbReference>
<evidence type="ECO:0000313" key="12">
    <source>
        <dbReference type="Proteomes" id="UP000831485"/>
    </source>
</evidence>
<evidence type="ECO:0000256" key="2">
    <source>
        <dbReference type="ARBA" id="ARBA00008163"/>
    </source>
</evidence>
<feature type="chain" id="PRO_5028228921" evidence="8">
    <location>
        <begin position="25"/>
        <end position="409"/>
    </location>
</feature>
<name>A0A6V8MQG2_9BACT</name>
<organism evidence="9 11">
    <name type="scientific">Geomonas paludis</name>
    <dbReference type="NCBI Taxonomy" id="2740185"/>
    <lineage>
        <taxon>Bacteria</taxon>
        <taxon>Pseudomonadati</taxon>
        <taxon>Thermodesulfobacteriota</taxon>
        <taxon>Desulfuromonadia</taxon>
        <taxon>Geobacterales</taxon>
        <taxon>Geobacteraceae</taxon>
        <taxon>Geomonas</taxon>
    </lineage>
</organism>
<evidence type="ECO:0000256" key="5">
    <source>
        <dbReference type="ARBA" id="ARBA00022729"/>
    </source>
</evidence>
<evidence type="ECO:0000256" key="1">
    <source>
        <dbReference type="ARBA" id="ARBA00004571"/>
    </source>
</evidence>
<feature type="signal peptide" evidence="8">
    <location>
        <begin position="1"/>
        <end position="24"/>
    </location>
</feature>
<protein>
    <submittedName>
        <fullName evidence="9">Aromatic hydrocarbon degradation protein</fullName>
    </submittedName>
    <submittedName>
        <fullName evidence="10">Outer membrane protein transport protein</fullName>
    </submittedName>
</protein>
<comment type="subcellular location">
    <subcellularLocation>
        <location evidence="1">Cell outer membrane</location>
        <topology evidence="1">Multi-pass membrane protein</topology>
    </subcellularLocation>
</comment>